<dbReference type="eggNOG" id="KOG0440">
    <property type="taxonomic scope" value="Eukaryota"/>
</dbReference>
<feature type="binding site" evidence="1">
    <location>
        <position position="226"/>
    </location>
    <ligand>
        <name>Zn(2+)</name>
        <dbReference type="ChEBI" id="CHEBI:29105"/>
    </ligand>
</feature>
<dbReference type="Gene3D" id="1.20.140.30">
    <property type="entry name" value="MOB kinase activator"/>
    <property type="match status" value="1"/>
</dbReference>
<sequence>MALFQNFNTHSLRSTRGFKLKQSSPISSPKPIHNSVLPRDSIDFNQQQHQQQPNLQPQEQQNPYQTINFGPSNGQPVSTHKDIRNYAEQTLGSDNALIQAVKLPRDEDINEWLAIHVVDFYNHINMLYGAITEFCSPVTCPRMIATEEYEYLWQESSPVNQDGIVQSPKRPVSLPACEYIENLMNWVQNFFDNDNIFPSKIGAPFPHQFPTLVKTIFKRLFRIYAHIYCHHFHEISELGLQSHLNTSLKHYVLFANEFHLISKKDYGPLEDLVETMLK</sequence>
<dbReference type="AlphaFoldDB" id="C5M8Q8"/>
<organism evidence="3 4">
    <name type="scientific">Candida tropicalis (strain ATCC MYA-3404 / T1)</name>
    <name type="common">Yeast</name>
    <dbReference type="NCBI Taxonomy" id="294747"/>
    <lineage>
        <taxon>Eukaryota</taxon>
        <taxon>Fungi</taxon>
        <taxon>Dikarya</taxon>
        <taxon>Ascomycota</taxon>
        <taxon>Saccharomycotina</taxon>
        <taxon>Pichiomycetes</taxon>
        <taxon>Debaryomycetaceae</taxon>
        <taxon>Candida/Lodderomyces clade</taxon>
        <taxon>Candida</taxon>
    </lineage>
</organism>
<dbReference type="GO" id="GO:0034973">
    <property type="term" value="C:Sid2-Mob1 complex"/>
    <property type="evidence" value="ECO:0007669"/>
    <property type="project" value="EnsemblFungi"/>
</dbReference>
<dbReference type="VEuPathDB" id="FungiDB:CTRG_02780"/>
<dbReference type="SUPFAM" id="SSF101152">
    <property type="entry name" value="Mob1/phocein"/>
    <property type="match status" value="1"/>
</dbReference>
<feature type="binding site" evidence="1">
    <location>
        <position position="135"/>
    </location>
    <ligand>
        <name>Zn(2+)</name>
        <dbReference type="ChEBI" id="CHEBI:29105"/>
    </ligand>
</feature>
<dbReference type="KEGG" id="ctp:CTRG_02780"/>
<dbReference type="GO" id="GO:0071957">
    <property type="term" value="C:old mitotic spindle pole body"/>
    <property type="evidence" value="ECO:0007669"/>
    <property type="project" value="EnsemblFungi"/>
</dbReference>
<proteinExistence type="predicted"/>
<name>C5M8Q8_CANTT</name>
<gene>
    <name evidence="3" type="ORF">CTRG_02780</name>
</gene>
<accession>C5M8Q8</accession>
<dbReference type="GO" id="GO:1903473">
    <property type="term" value="P:positive regulation of mitotic actomyosin contractile ring contraction"/>
    <property type="evidence" value="ECO:0007669"/>
    <property type="project" value="EnsemblFungi"/>
</dbReference>
<protein>
    <submittedName>
        <fullName evidence="3">Maintenance of ploidy protein MOB1</fullName>
    </submittedName>
</protein>
<feature type="compositionally biased region" description="Low complexity" evidence="2">
    <location>
        <begin position="23"/>
        <end position="32"/>
    </location>
</feature>
<evidence type="ECO:0000313" key="3">
    <source>
        <dbReference type="EMBL" id="EER33962.1"/>
    </source>
</evidence>
<dbReference type="HOGENOM" id="CLU_038321_4_2_1"/>
<dbReference type="GO" id="GO:0071958">
    <property type="term" value="C:new mitotic spindle pole body"/>
    <property type="evidence" value="ECO:0007669"/>
    <property type="project" value="EnsemblFungi"/>
</dbReference>
<evidence type="ECO:0000256" key="1">
    <source>
        <dbReference type="PIRSR" id="PIRSR605301-1"/>
    </source>
</evidence>
<dbReference type="GO" id="GO:0030295">
    <property type="term" value="F:protein kinase activator activity"/>
    <property type="evidence" value="ECO:0007669"/>
    <property type="project" value="EnsemblFungi"/>
</dbReference>
<reference evidence="3 4" key="1">
    <citation type="journal article" date="2009" name="Nature">
        <title>Evolution of pathogenicity and sexual reproduction in eight Candida genomes.</title>
        <authorList>
            <person name="Butler G."/>
            <person name="Rasmussen M.D."/>
            <person name="Lin M.F."/>
            <person name="Santos M.A."/>
            <person name="Sakthikumar S."/>
            <person name="Munro C.A."/>
            <person name="Rheinbay E."/>
            <person name="Grabherr M."/>
            <person name="Forche A."/>
            <person name="Reedy J.L."/>
            <person name="Agrafioti I."/>
            <person name="Arnaud M.B."/>
            <person name="Bates S."/>
            <person name="Brown A.J."/>
            <person name="Brunke S."/>
            <person name="Costanzo M.C."/>
            <person name="Fitzpatrick D.A."/>
            <person name="de Groot P.W."/>
            <person name="Harris D."/>
            <person name="Hoyer L.L."/>
            <person name="Hube B."/>
            <person name="Klis F.M."/>
            <person name="Kodira C."/>
            <person name="Lennard N."/>
            <person name="Logue M.E."/>
            <person name="Martin R."/>
            <person name="Neiman A.M."/>
            <person name="Nikolaou E."/>
            <person name="Quail M.A."/>
            <person name="Quinn J."/>
            <person name="Santos M.C."/>
            <person name="Schmitzberger F.F."/>
            <person name="Sherlock G."/>
            <person name="Shah P."/>
            <person name="Silverstein K.A."/>
            <person name="Skrzypek M.S."/>
            <person name="Soll D."/>
            <person name="Staggs R."/>
            <person name="Stansfield I."/>
            <person name="Stumpf M.P."/>
            <person name="Sudbery P.E."/>
            <person name="Srikantha T."/>
            <person name="Zeng Q."/>
            <person name="Berman J."/>
            <person name="Berriman M."/>
            <person name="Heitman J."/>
            <person name="Gow N.A."/>
            <person name="Lorenz M.C."/>
            <person name="Birren B.W."/>
            <person name="Kellis M."/>
            <person name="Cuomo C.A."/>
        </authorList>
    </citation>
    <scope>NUCLEOTIDE SEQUENCE [LARGE SCALE GENOMIC DNA]</scope>
    <source>
        <strain evidence="4">ATCC MYA-3404 / T1</strain>
    </source>
</reference>
<dbReference type="GO" id="GO:1902554">
    <property type="term" value="C:serine/threonine protein kinase complex"/>
    <property type="evidence" value="ECO:0007669"/>
    <property type="project" value="EnsemblFungi"/>
</dbReference>
<evidence type="ECO:0000256" key="2">
    <source>
        <dbReference type="SAM" id="MobiDB-lite"/>
    </source>
</evidence>
<keyword evidence="4" id="KW-1185">Reference proteome</keyword>
<dbReference type="SMART" id="SM01388">
    <property type="entry name" value="Mob1_phocein"/>
    <property type="match status" value="1"/>
</dbReference>
<feature type="compositionally biased region" description="Low complexity" evidence="2">
    <location>
        <begin position="45"/>
        <end position="65"/>
    </location>
</feature>
<feature type="binding site" evidence="1">
    <location>
        <position position="231"/>
    </location>
    <ligand>
        <name>Zn(2+)</name>
        <dbReference type="ChEBI" id="CHEBI:29105"/>
    </ligand>
</feature>
<dbReference type="PANTHER" id="PTHR22599">
    <property type="entry name" value="MPS ONE BINDER KINASE ACTIVATOR-LIKE MOB"/>
    <property type="match status" value="1"/>
</dbReference>
<dbReference type="STRING" id="294747.C5M8Q8"/>
<dbReference type="GO" id="GO:0031097">
    <property type="term" value="C:medial cortex"/>
    <property type="evidence" value="ECO:0007669"/>
    <property type="project" value="EnsemblFungi"/>
</dbReference>
<dbReference type="GO" id="GO:0005935">
    <property type="term" value="C:cellular bud neck"/>
    <property type="evidence" value="ECO:0007669"/>
    <property type="project" value="EnsemblFungi"/>
</dbReference>
<dbReference type="InterPro" id="IPR036703">
    <property type="entry name" value="MOB_kinase_act_sf"/>
</dbReference>
<dbReference type="GO" id="GO:0035974">
    <property type="term" value="C:meiotic spindle pole body"/>
    <property type="evidence" value="ECO:0007669"/>
    <property type="project" value="EnsemblFungi"/>
</dbReference>
<dbReference type="GO" id="GO:0007096">
    <property type="term" value="P:regulation of exit from mitosis"/>
    <property type="evidence" value="ECO:0007669"/>
    <property type="project" value="EnsemblFungi"/>
</dbReference>
<feature type="compositionally biased region" description="Polar residues" evidence="2">
    <location>
        <begin position="66"/>
        <end position="76"/>
    </location>
</feature>
<dbReference type="GeneID" id="8298342"/>
<dbReference type="GO" id="GO:0031031">
    <property type="term" value="P:positive regulation of septation initiation signaling"/>
    <property type="evidence" value="ECO:0007669"/>
    <property type="project" value="EnsemblFungi"/>
</dbReference>
<dbReference type="InterPro" id="IPR005301">
    <property type="entry name" value="MOB_kinase_act_fam"/>
</dbReference>
<dbReference type="EMBL" id="GG692397">
    <property type="protein sequence ID" value="EER33962.1"/>
    <property type="molecule type" value="Genomic_DNA"/>
</dbReference>
<feature type="binding site" evidence="1">
    <location>
        <position position="140"/>
    </location>
    <ligand>
        <name>Zn(2+)</name>
        <dbReference type="ChEBI" id="CHEBI:29105"/>
    </ligand>
</feature>
<feature type="region of interest" description="Disordered" evidence="2">
    <location>
        <begin position="15"/>
        <end position="76"/>
    </location>
</feature>
<dbReference type="OrthoDB" id="8170117at2759"/>
<keyword evidence="1" id="KW-0862">Zinc</keyword>
<dbReference type="GO" id="GO:0000281">
    <property type="term" value="P:mitotic cytokinesis"/>
    <property type="evidence" value="ECO:0007669"/>
    <property type="project" value="EnsemblFungi"/>
</dbReference>
<keyword evidence="1" id="KW-0479">Metal-binding</keyword>
<dbReference type="RefSeq" id="XP_002548483.1">
    <property type="nucleotide sequence ID" value="XM_002548437.1"/>
</dbReference>
<evidence type="ECO:0000313" key="4">
    <source>
        <dbReference type="Proteomes" id="UP000002037"/>
    </source>
</evidence>
<dbReference type="Proteomes" id="UP000002037">
    <property type="component" value="Unassembled WGS sequence"/>
</dbReference>
<dbReference type="Pfam" id="PF03637">
    <property type="entry name" value="Mob1_phocein"/>
    <property type="match status" value="1"/>
</dbReference>